<reference evidence="1" key="1">
    <citation type="submission" date="2021-06" db="EMBL/GenBank/DDBJ databases">
        <authorList>
            <person name="Kallberg Y."/>
            <person name="Tangrot J."/>
            <person name="Rosling A."/>
        </authorList>
    </citation>
    <scope>NUCLEOTIDE SEQUENCE</scope>
    <source>
        <strain evidence="1">IL203A</strain>
    </source>
</reference>
<evidence type="ECO:0000313" key="1">
    <source>
        <dbReference type="EMBL" id="CAG8514857.1"/>
    </source>
</evidence>
<evidence type="ECO:0000313" key="2">
    <source>
        <dbReference type="Proteomes" id="UP000789702"/>
    </source>
</evidence>
<feature type="non-terminal residue" evidence="1">
    <location>
        <position position="468"/>
    </location>
</feature>
<accession>A0ACA9L7E5</accession>
<sequence length="468" mass="54594">MAGNEIKLLEYIEFQFGFAENEVQFEEMLEKFLSLVLKKLASPYEIAIDILNHINKRMTKTVKFPWNSLNELVCSENFMNSALVKNFTIIYLKKAYDRLTEKDKITYLVSLIKNIELKPPDQKGLLLKVIFELLKTLNLKFADLEIQEVVDNLYNLYESGRLLSNQKGTLYQSQSLKSKIMDYLCKSKLAANLFPEMLHVSLDCLYSPKTEEYLQKQGVNFIQWITRTVDISKLELIGKSLLFYLLKIIKETKIENYDNLMTKQEINKELLFKLVYGPVDLSIHNSEDNECSNVIIIQFQEINQLDQFDHEKIMQEMLNILEETTDKSSHMINCCILNYAFSHFQFAPILKKIKSSSFSKIANLIHEKYIQCTRHCPDEIYNIIPQSTINNLEDQSKILIIKFNYPDKNPDKIYNDQFYTDEIYDDQFLDDIIPQSAINNSKGDSKNLIIISQSTINNLTSINNLESE</sequence>
<gene>
    <name evidence="1" type="ORF">DHETER_LOCUS3632</name>
</gene>
<organism evidence="1 2">
    <name type="scientific">Dentiscutata heterogama</name>
    <dbReference type="NCBI Taxonomy" id="1316150"/>
    <lineage>
        <taxon>Eukaryota</taxon>
        <taxon>Fungi</taxon>
        <taxon>Fungi incertae sedis</taxon>
        <taxon>Mucoromycota</taxon>
        <taxon>Glomeromycotina</taxon>
        <taxon>Glomeromycetes</taxon>
        <taxon>Diversisporales</taxon>
        <taxon>Gigasporaceae</taxon>
        <taxon>Dentiscutata</taxon>
    </lineage>
</organism>
<name>A0ACA9L7E5_9GLOM</name>
<dbReference type="EMBL" id="CAJVPU010003207">
    <property type="protein sequence ID" value="CAG8514857.1"/>
    <property type="molecule type" value="Genomic_DNA"/>
</dbReference>
<dbReference type="Proteomes" id="UP000789702">
    <property type="component" value="Unassembled WGS sequence"/>
</dbReference>
<keyword evidence="2" id="KW-1185">Reference proteome</keyword>
<proteinExistence type="predicted"/>
<protein>
    <submittedName>
        <fullName evidence="1">9981_t:CDS:1</fullName>
    </submittedName>
</protein>
<comment type="caution">
    <text evidence="1">The sequence shown here is derived from an EMBL/GenBank/DDBJ whole genome shotgun (WGS) entry which is preliminary data.</text>
</comment>